<dbReference type="GO" id="GO:0016705">
    <property type="term" value="F:oxidoreductase activity, acting on paired donors, with incorporation or reduction of molecular oxygen"/>
    <property type="evidence" value="ECO:0007669"/>
    <property type="project" value="InterPro"/>
</dbReference>
<dbReference type="AlphaFoldDB" id="A0A1H3M7B4"/>
<dbReference type="InterPro" id="IPR050766">
    <property type="entry name" value="Bact_Lucif_Oxidored"/>
</dbReference>
<dbReference type="Pfam" id="PF00296">
    <property type="entry name" value="Bac_luciferase"/>
    <property type="match status" value="1"/>
</dbReference>
<protein>
    <submittedName>
        <fullName evidence="2">Probable F420-dependent oxidoreductase, MSMEG_4141 family</fullName>
    </submittedName>
</protein>
<dbReference type="InterPro" id="IPR019922">
    <property type="entry name" value="Lucif-like_OxRdatse_MSMEG_4141"/>
</dbReference>
<dbReference type="STRING" id="418495.SAMN05216215_103384"/>
<gene>
    <name evidence="2" type="ORF">SAMN05216215_103384</name>
</gene>
<dbReference type="SUPFAM" id="SSF51679">
    <property type="entry name" value="Bacterial luciferase-like"/>
    <property type="match status" value="1"/>
</dbReference>
<organism evidence="2 3">
    <name type="scientific">Saccharopolyspora shandongensis</name>
    <dbReference type="NCBI Taxonomy" id="418495"/>
    <lineage>
        <taxon>Bacteria</taxon>
        <taxon>Bacillati</taxon>
        <taxon>Actinomycetota</taxon>
        <taxon>Actinomycetes</taxon>
        <taxon>Pseudonocardiales</taxon>
        <taxon>Pseudonocardiaceae</taxon>
        <taxon>Saccharopolyspora</taxon>
    </lineage>
</organism>
<proteinExistence type="predicted"/>
<dbReference type="NCBIfam" id="TIGR03620">
    <property type="entry name" value="F420_MSMEG_4141"/>
    <property type="match status" value="1"/>
</dbReference>
<sequence>MPRALVVLAMAMTAELGKLGIWRLSTGLDPELAIEVERLGYGTIWIGGSPPADLTLAERLLDATDGITVATGIVNIWNSDARTVAESYHRIAAKHPDRFVLGIGAGHREMTDTYTKPYQALVDYLDRLDAAGVPASGRVLAALGPKVLQLAGDRAAGAHPYLTVPAHTRHAREILGDAPLLAPEQKVVLDTDPERARATGRAAAEMYLNLSNYTKNLRRYDFTAEDVAVPGSDRLIDALALHGSAAEIAEGINAHLEAGANHVSIQALGGDPLPTYRALAEALR</sequence>
<evidence type="ECO:0000259" key="1">
    <source>
        <dbReference type="Pfam" id="PF00296"/>
    </source>
</evidence>
<keyword evidence="3" id="KW-1185">Reference proteome</keyword>
<evidence type="ECO:0000313" key="3">
    <source>
        <dbReference type="Proteomes" id="UP000199529"/>
    </source>
</evidence>
<feature type="domain" description="Luciferase-like" evidence="1">
    <location>
        <begin position="31"/>
        <end position="127"/>
    </location>
</feature>
<dbReference type="InterPro" id="IPR011251">
    <property type="entry name" value="Luciferase-like_dom"/>
</dbReference>
<dbReference type="EMBL" id="FNOK01000033">
    <property type="protein sequence ID" value="SDY72483.1"/>
    <property type="molecule type" value="Genomic_DNA"/>
</dbReference>
<dbReference type="GO" id="GO:0005829">
    <property type="term" value="C:cytosol"/>
    <property type="evidence" value="ECO:0007669"/>
    <property type="project" value="TreeGrafter"/>
</dbReference>
<accession>A0A1H3M7B4</accession>
<dbReference type="PANTHER" id="PTHR30137">
    <property type="entry name" value="LUCIFERASE-LIKE MONOOXYGENASE"/>
    <property type="match status" value="1"/>
</dbReference>
<dbReference type="Proteomes" id="UP000199529">
    <property type="component" value="Unassembled WGS sequence"/>
</dbReference>
<evidence type="ECO:0000313" key="2">
    <source>
        <dbReference type="EMBL" id="SDY72483.1"/>
    </source>
</evidence>
<name>A0A1H3M7B4_9PSEU</name>
<reference evidence="3" key="1">
    <citation type="submission" date="2016-10" db="EMBL/GenBank/DDBJ databases">
        <authorList>
            <person name="Varghese N."/>
            <person name="Submissions S."/>
        </authorList>
    </citation>
    <scope>NUCLEOTIDE SEQUENCE [LARGE SCALE GENOMIC DNA]</scope>
    <source>
        <strain evidence="3">CGMCC 4.3530</strain>
    </source>
</reference>
<dbReference type="InterPro" id="IPR036661">
    <property type="entry name" value="Luciferase-like_sf"/>
</dbReference>
<dbReference type="Gene3D" id="3.20.20.30">
    <property type="entry name" value="Luciferase-like domain"/>
    <property type="match status" value="2"/>
</dbReference>
<dbReference type="PANTHER" id="PTHR30137:SF18">
    <property type="entry name" value="CONSERVED PROTEIN"/>
    <property type="match status" value="1"/>
</dbReference>